<dbReference type="EMBL" id="GGFM01012197">
    <property type="protein sequence ID" value="MBW32948.1"/>
    <property type="molecule type" value="Transcribed_RNA"/>
</dbReference>
<protein>
    <submittedName>
        <fullName evidence="2">Putative secreted peptide</fullName>
    </submittedName>
</protein>
<keyword evidence="1" id="KW-0732">Signal</keyword>
<reference evidence="2" key="1">
    <citation type="submission" date="2018-01" db="EMBL/GenBank/DDBJ databases">
        <title>An insight into the sialome of Amazonian anophelines.</title>
        <authorList>
            <person name="Ribeiro J.M."/>
            <person name="Scarpassa V."/>
            <person name="Calvo E."/>
        </authorList>
    </citation>
    <scope>NUCLEOTIDE SEQUENCE</scope>
    <source>
        <tissue evidence="2">Salivary glands</tissue>
    </source>
</reference>
<feature type="chain" id="PRO_5014604246" evidence="1">
    <location>
        <begin position="18"/>
        <end position="112"/>
    </location>
</feature>
<evidence type="ECO:0000313" key="2">
    <source>
        <dbReference type="EMBL" id="MBW32948.1"/>
    </source>
</evidence>
<accession>A0A2M3ZX28</accession>
<sequence>MPFSVATIFLSRSVALAVTFEAHLKRTTGTMSHKQVKDIGPWLWSDPPGGPSAWVRRRLVRHICRTVREEIRTGERFLRRSFCWKTYWHKAARSRRVVSINCATTGSSQHSS</sequence>
<dbReference type="AlphaFoldDB" id="A0A2M3ZX28"/>
<organism evidence="2">
    <name type="scientific">Anopheles braziliensis</name>
    <dbReference type="NCBI Taxonomy" id="58242"/>
    <lineage>
        <taxon>Eukaryota</taxon>
        <taxon>Metazoa</taxon>
        <taxon>Ecdysozoa</taxon>
        <taxon>Arthropoda</taxon>
        <taxon>Hexapoda</taxon>
        <taxon>Insecta</taxon>
        <taxon>Pterygota</taxon>
        <taxon>Neoptera</taxon>
        <taxon>Endopterygota</taxon>
        <taxon>Diptera</taxon>
        <taxon>Nematocera</taxon>
        <taxon>Culicoidea</taxon>
        <taxon>Culicidae</taxon>
        <taxon>Anophelinae</taxon>
        <taxon>Anopheles</taxon>
    </lineage>
</organism>
<proteinExistence type="predicted"/>
<evidence type="ECO:0000256" key="1">
    <source>
        <dbReference type="SAM" id="SignalP"/>
    </source>
</evidence>
<feature type="signal peptide" evidence="1">
    <location>
        <begin position="1"/>
        <end position="17"/>
    </location>
</feature>
<name>A0A2M3ZX28_9DIPT</name>